<dbReference type="EMBL" id="MTYJ01000181">
    <property type="protein sequence ID" value="OWA50087.1"/>
    <property type="molecule type" value="Genomic_DNA"/>
</dbReference>
<protein>
    <submittedName>
        <fullName evidence="2">Uncharacterized protein</fullName>
    </submittedName>
</protein>
<gene>
    <name evidence="2" type="ORF">BV898_14613</name>
</gene>
<evidence type="ECO:0000256" key="1">
    <source>
        <dbReference type="SAM" id="MobiDB-lite"/>
    </source>
</evidence>
<feature type="compositionally biased region" description="Basic and acidic residues" evidence="1">
    <location>
        <begin position="1"/>
        <end position="14"/>
    </location>
</feature>
<dbReference type="AlphaFoldDB" id="A0A9X6N951"/>
<name>A0A9X6N951_HYPEX</name>
<dbReference type="Proteomes" id="UP000192578">
    <property type="component" value="Unassembled WGS sequence"/>
</dbReference>
<proteinExistence type="predicted"/>
<feature type="region of interest" description="Disordered" evidence="1">
    <location>
        <begin position="1"/>
        <end position="34"/>
    </location>
</feature>
<keyword evidence="3" id="KW-1185">Reference proteome</keyword>
<comment type="caution">
    <text evidence="2">The sequence shown here is derived from an EMBL/GenBank/DDBJ whole genome shotgun (WGS) entry which is preliminary data.</text>
</comment>
<feature type="compositionally biased region" description="Basic residues" evidence="1">
    <location>
        <begin position="18"/>
        <end position="27"/>
    </location>
</feature>
<accession>A0A9X6N951</accession>
<reference evidence="3" key="1">
    <citation type="submission" date="2017-01" db="EMBL/GenBank/DDBJ databases">
        <title>Comparative genomics of anhydrobiosis in the tardigrade Hypsibius dujardini.</title>
        <authorList>
            <person name="Yoshida Y."/>
            <person name="Koutsovoulos G."/>
            <person name="Laetsch D."/>
            <person name="Stevens L."/>
            <person name="Kumar S."/>
            <person name="Horikawa D."/>
            <person name="Ishino K."/>
            <person name="Komine S."/>
            <person name="Tomita M."/>
            <person name="Blaxter M."/>
            <person name="Arakawa K."/>
        </authorList>
    </citation>
    <scope>NUCLEOTIDE SEQUENCE [LARGE SCALE GENOMIC DNA]</scope>
    <source>
        <strain evidence="3">Z151</strain>
    </source>
</reference>
<evidence type="ECO:0000313" key="2">
    <source>
        <dbReference type="EMBL" id="OWA50087.1"/>
    </source>
</evidence>
<organism evidence="2 3">
    <name type="scientific">Hypsibius exemplaris</name>
    <name type="common">Freshwater tardigrade</name>
    <dbReference type="NCBI Taxonomy" id="2072580"/>
    <lineage>
        <taxon>Eukaryota</taxon>
        <taxon>Metazoa</taxon>
        <taxon>Ecdysozoa</taxon>
        <taxon>Tardigrada</taxon>
        <taxon>Eutardigrada</taxon>
        <taxon>Parachela</taxon>
        <taxon>Hypsibioidea</taxon>
        <taxon>Hypsibiidae</taxon>
        <taxon>Hypsibius</taxon>
    </lineage>
</organism>
<evidence type="ECO:0000313" key="3">
    <source>
        <dbReference type="Proteomes" id="UP000192578"/>
    </source>
</evidence>
<sequence>MRRREFSTDREKTQLHPRNNKSLRGRKLPGDGDLGNCGMSEMPEIVAVNLTAPVYYGVPVPYLWHTITTTRGLPTHTLHTVIKRCHSSTCCYNADLVGVVSVKEK</sequence>